<reference evidence="2" key="1">
    <citation type="submission" date="2018-06" db="EMBL/GenBank/DDBJ databases">
        <authorList>
            <person name="Zhirakovskaya E."/>
        </authorList>
    </citation>
    <scope>NUCLEOTIDE SEQUENCE</scope>
</reference>
<evidence type="ECO:0000313" key="2">
    <source>
        <dbReference type="EMBL" id="VAW07364.1"/>
    </source>
</evidence>
<dbReference type="EMBL" id="UOEK01000399">
    <property type="protein sequence ID" value="VAW07364.1"/>
    <property type="molecule type" value="Genomic_DNA"/>
</dbReference>
<gene>
    <name evidence="2" type="ORF">MNBD_ACTINO02-2702</name>
</gene>
<evidence type="ECO:0000256" key="1">
    <source>
        <dbReference type="SAM" id="MobiDB-lite"/>
    </source>
</evidence>
<dbReference type="AlphaFoldDB" id="A0A3B0TEZ0"/>
<accession>A0A3B0TEZ0</accession>
<feature type="region of interest" description="Disordered" evidence="1">
    <location>
        <begin position="1"/>
        <end position="28"/>
    </location>
</feature>
<organism evidence="2">
    <name type="scientific">hydrothermal vent metagenome</name>
    <dbReference type="NCBI Taxonomy" id="652676"/>
    <lineage>
        <taxon>unclassified sequences</taxon>
        <taxon>metagenomes</taxon>
        <taxon>ecological metagenomes</taxon>
    </lineage>
</organism>
<feature type="non-terminal residue" evidence="2">
    <location>
        <position position="1"/>
    </location>
</feature>
<protein>
    <submittedName>
        <fullName evidence="2">Uncharacterized protein</fullName>
    </submittedName>
</protein>
<sequence>SNDVSGWGDPDRVTHIWKAGKPVKAPTG</sequence>
<name>A0A3B0TEZ0_9ZZZZ</name>
<proteinExistence type="predicted"/>